<evidence type="ECO:0000256" key="1">
    <source>
        <dbReference type="SAM" id="MobiDB-lite"/>
    </source>
</evidence>
<reference evidence="2 3" key="1">
    <citation type="submission" date="2014-11" db="EMBL/GenBank/DDBJ databases">
        <authorList>
            <person name="Zhu J."/>
            <person name="Qi W."/>
            <person name="Song R."/>
        </authorList>
    </citation>
    <scope>NUCLEOTIDE SEQUENCE [LARGE SCALE GENOMIC DNA]</scope>
</reference>
<dbReference type="VEuPathDB" id="CryptoDB:Vbra_2507"/>
<name>A0A0G4F668_VITBC</name>
<evidence type="ECO:0000313" key="3">
    <source>
        <dbReference type="Proteomes" id="UP000041254"/>
    </source>
</evidence>
<dbReference type="EMBL" id="CDMY01000380">
    <property type="protein sequence ID" value="CEM07895.1"/>
    <property type="molecule type" value="Genomic_DNA"/>
</dbReference>
<proteinExistence type="predicted"/>
<organism evidence="2 3">
    <name type="scientific">Vitrella brassicaformis (strain CCMP3155)</name>
    <dbReference type="NCBI Taxonomy" id="1169540"/>
    <lineage>
        <taxon>Eukaryota</taxon>
        <taxon>Sar</taxon>
        <taxon>Alveolata</taxon>
        <taxon>Colpodellida</taxon>
        <taxon>Vitrellaceae</taxon>
        <taxon>Vitrella</taxon>
    </lineage>
</organism>
<dbReference type="PhylomeDB" id="A0A0G4F668"/>
<feature type="region of interest" description="Disordered" evidence="1">
    <location>
        <begin position="169"/>
        <end position="195"/>
    </location>
</feature>
<dbReference type="InParanoid" id="A0A0G4F668"/>
<accession>A0A0G4F668</accession>
<dbReference type="Proteomes" id="UP000041254">
    <property type="component" value="Unassembled WGS sequence"/>
</dbReference>
<keyword evidence="3" id="KW-1185">Reference proteome</keyword>
<protein>
    <submittedName>
        <fullName evidence="2">Uncharacterized protein</fullName>
    </submittedName>
</protein>
<gene>
    <name evidence="2" type="ORF">Vbra_2507</name>
</gene>
<dbReference type="AlphaFoldDB" id="A0A0G4F668"/>
<evidence type="ECO:0000313" key="2">
    <source>
        <dbReference type="EMBL" id="CEM07895.1"/>
    </source>
</evidence>
<sequence>MLGWADNTHAHSGGIHEQELIRFISAVNDRIYTWAELDRFVRSHQLSYAVNLVRWLKEEMSRQRELIERCARMAISDFYYLYVQPRVQGDGRPLISDAAYRALCSARSQRAMQEFHLRMMRLHGEEGFLKWRTEYYGRLGRLPAGHRRETTDKRRKTVVSIAAHQSDVPGVSGTRIPRPGWLPGGRRLTAGISEG</sequence>